<organism evidence="2 3">
    <name type="scientific">Candidatus Iainarchaeum sp</name>
    <dbReference type="NCBI Taxonomy" id="3101447"/>
    <lineage>
        <taxon>Archaea</taxon>
        <taxon>Candidatus Iainarchaeota</taxon>
        <taxon>Candidatus Iainarchaeia</taxon>
        <taxon>Candidatus Iainarchaeales</taxon>
        <taxon>Candidatus Iainarchaeaceae</taxon>
        <taxon>Candidatus Iainarchaeum</taxon>
    </lineage>
</organism>
<evidence type="ECO:0000256" key="1">
    <source>
        <dbReference type="SAM" id="Phobius"/>
    </source>
</evidence>
<evidence type="ECO:0000313" key="2">
    <source>
        <dbReference type="EMBL" id="HIH21560.1"/>
    </source>
</evidence>
<dbReference type="Pfam" id="PF05552">
    <property type="entry name" value="MS_channel_1st_1"/>
    <property type="match status" value="1"/>
</dbReference>
<sequence length="229" mass="25333">MSCLVMHEMALDIINSTIIALQDAGLSVWNAFVEIIPGLIAAVVIFLIGYIIAEVIKKIITKLLEKATVDKWIEDRELEAAIGKVKISRLAGALVKWYIIALFLAQALVLIKLQVLSSFAALLVAWIPVVAASILFIVLGLLFARYLGNKILATDYKFKKSIQIIVEVIVAYIAIVLGLQNMGFRVDILLDAFRIAFTAFVIVAAIVFGISFAMAYKKEIQDFARAFKR</sequence>
<feature type="transmembrane region" description="Helical" evidence="1">
    <location>
        <begin position="164"/>
        <end position="183"/>
    </location>
</feature>
<feature type="transmembrane region" description="Helical" evidence="1">
    <location>
        <begin position="35"/>
        <end position="56"/>
    </location>
</feature>
<keyword evidence="1" id="KW-1133">Transmembrane helix</keyword>
<evidence type="ECO:0008006" key="4">
    <source>
        <dbReference type="Google" id="ProtNLM"/>
    </source>
</evidence>
<evidence type="ECO:0000313" key="3">
    <source>
        <dbReference type="Proteomes" id="UP000590964"/>
    </source>
</evidence>
<dbReference type="EMBL" id="DUFW01000043">
    <property type="protein sequence ID" value="HIH21560.1"/>
    <property type="molecule type" value="Genomic_DNA"/>
</dbReference>
<name>A0A7J4JX34_9ARCH</name>
<feature type="transmembrane region" description="Helical" evidence="1">
    <location>
        <begin position="94"/>
        <end position="113"/>
    </location>
</feature>
<protein>
    <recommendedName>
        <fullName evidence="4">Mechanosensitive ion channel</fullName>
    </recommendedName>
</protein>
<dbReference type="Proteomes" id="UP000590964">
    <property type="component" value="Unassembled WGS sequence"/>
</dbReference>
<keyword evidence="1" id="KW-0812">Transmembrane</keyword>
<accession>A0A7J4JX34</accession>
<keyword evidence="1" id="KW-0472">Membrane</keyword>
<dbReference type="AlphaFoldDB" id="A0A7J4JX34"/>
<feature type="transmembrane region" description="Helical" evidence="1">
    <location>
        <begin position="195"/>
        <end position="216"/>
    </location>
</feature>
<reference evidence="3" key="1">
    <citation type="journal article" date="2020" name="bioRxiv">
        <title>A rank-normalized archaeal taxonomy based on genome phylogeny resolves widespread incomplete and uneven classifications.</title>
        <authorList>
            <person name="Rinke C."/>
            <person name="Chuvochina M."/>
            <person name="Mussig A.J."/>
            <person name="Chaumeil P.-A."/>
            <person name="Waite D.W."/>
            <person name="Whitman W.B."/>
            <person name="Parks D.H."/>
            <person name="Hugenholtz P."/>
        </authorList>
    </citation>
    <scope>NUCLEOTIDE SEQUENCE [LARGE SCALE GENOMIC DNA]</scope>
</reference>
<proteinExistence type="predicted"/>
<gene>
    <name evidence="2" type="ORF">HA222_02775</name>
</gene>
<comment type="caution">
    <text evidence="2">The sequence shown here is derived from an EMBL/GenBank/DDBJ whole genome shotgun (WGS) entry which is preliminary data.</text>
</comment>
<dbReference type="InterPro" id="IPR008910">
    <property type="entry name" value="MSC_TM_helix"/>
</dbReference>
<feature type="transmembrane region" description="Helical" evidence="1">
    <location>
        <begin position="119"/>
        <end position="143"/>
    </location>
</feature>